<dbReference type="KEGG" id="req:REQ_39240"/>
<dbReference type="Proteomes" id="UP001154400">
    <property type="component" value="Chromosome"/>
</dbReference>
<protein>
    <submittedName>
        <fullName evidence="1">Uncharacterized protein</fullName>
    </submittedName>
</protein>
<accession>A0A3S5YBN5</accession>
<evidence type="ECO:0000313" key="1">
    <source>
        <dbReference type="EMBL" id="CBH49909.1"/>
    </source>
</evidence>
<proteinExistence type="predicted"/>
<organism evidence="1">
    <name type="scientific">Rhodococcus hoagii (strain 103S)</name>
    <name type="common">Rhodococcus equi</name>
    <dbReference type="NCBI Taxonomy" id="685727"/>
    <lineage>
        <taxon>Bacteria</taxon>
        <taxon>Bacillati</taxon>
        <taxon>Actinomycetota</taxon>
        <taxon>Actinomycetes</taxon>
        <taxon>Mycobacteriales</taxon>
        <taxon>Nocardiaceae</taxon>
        <taxon>Prescottella</taxon>
    </lineage>
</organism>
<dbReference type="EMBL" id="FN563149">
    <property type="protein sequence ID" value="CBH49909.1"/>
    <property type="molecule type" value="Genomic_DNA"/>
</dbReference>
<sequence>MHFAPVRSWMFDMDGNRTPDPARVVAGSVAFLGDALRYAAGTTLDLARRVPGVDAGLALLESRGAETLRAADAVVDRVLREVVRRVVAAALAEVDITAVVREHVDLDAIAEGIDIERIVDRVDIERIVDRVDVDAIAARVDIAPILDRVDVDDVAARVDIERIVDRVDVNAIAAKVDVDRIAASVDVDAVIGRVDLVGLSNEVIEGVDLPRIIRESTSTMSTEAVRGARSQGMAADDAVAGFVGRLFGREEREGREGDEA</sequence>
<reference evidence="1" key="1">
    <citation type="journal article" date="2010" name="PLoS Genet.">
        <title>The genome of a pathogenic rhodococcus: cooptive virulence underpinned by key gene acquisitions.</title>
        <authorList>
            <person name="Letek M."/>
            <person name="Gonzalez P."/>
            <person name="Macarthur I."/>
            <person name="Rodriguez H."/>
            <person name="Freeman T.C."/>
            <person name="Valero-Rello A."/>
            <person name="Blanco M."/>
            <person name="Buckley T."/>
            <person name="Cherevach I."/>
            <person name="Fahey R."/>
            <person name="Hapeshi A."/>
            <person name="Holdstock J."/>
            <person name="Leadon D."/>
            <person name="Navas J."/>
            <person name="Ocampo A."/>
            <person name="Quail M.A."/>
            <person name="Sanders M."/>
            <person name="Scortti M.M."/>
            <person name="Prescott J.F."/>
            <person name="Fogarty U."/>
            <person name="Meijer W.G."/>
            <person name="Parkhill J."/>
            <person name="Bentley S.D."/>
            <person name="Vazquez-Boland J.A."/>
        </authorList>
    </citation>
    <scope>NUCLEOTIDE SEQUENCE [LARGE SCALE GENOMIC DNA]</scope>
    <source>
        <strain evidence="1 2">103S</strain>
    </source>
</reference>
<dbReference type="AlphaFoldDB" id="A0A3S5YBN5"/>
<name>A0A3S5YBN5_RHOH1</name>
<evidence type="ECO:0000313" key="2">
    <source>
        <dbReference type="Proteomes" id="UP000006892"/>
    </source>
</evidence>
<gene>
    <name evidence="1" type="ordered locus">REQ_39240</name>
</gene>